<proteinExistence type="predicted"/>
<dbReference type="Proteomes" id="UP001500037">
    <property type="component" value="Unassembled WGS sequence"/>
</dbReference>
<protein>
    <recommendedName>
        <fullName evidence="3">Lecithin:cholesterol acyltransferase</fullName>
    </recommendedName>
</protein>
<dbReference type="InterPro" id="IPR003386">
    <property type="entry name" value="LACT/PDAT_acylTrfase"/>
</dbReference>
<gene>
    <name evidence="1" type="ORF">GCM10009665_36230</name>
</gene>
<evidence type="ECO:0000313" key="2">
    <source>
        <dbReference type="Proteomes" id="UP001500037"/>
    </source>
</evidence>
<dbReference type="SUPFAM" id="SSF53474">
    <property type="entry name" value="alpha/beta-Hydrolases"/>
    <property type="match status" value="1"/>
</dbReference>
<reference evidence="1 2" key="1">
    <citation type="journal article" date="2019" name="Int. J. Syst. Evol. Microbiol.">
        <title>The Global Catalogue of Microorganisms (GCM) 10K type strain sequencing project: providing services to taxonomists for standard genome sequencing and annotation.</title>
        <authorList>
            <consortium name="The Broad Institute Genomics Platform"/>
            <consortium name="The Broad Institute Genome Sequencing Center for Infectious Disease"/>
            <person name="Wu L."/>
            <person name="Ma J."/>
        </authorList>
    </citation>
    <scope>NUCLEOTIDE SEQUENCE [LARGE SCALE GENOMIC DNA]</scope>
    <source>
        <strain evidence="1 2">JCM 13004</strain>
    </source>
</reference>
<dbReference type="PANTHER" id="PTHR11440">
    <property type="entry name" value="LECITHIN-CHOLESTEROL ACYLTRANSFERASE-RELATED"/>
    <property type="match status" value="1"/>
</dbReference>
<evidence type="ECO:0000313" key="1">
    <source>
        <dbReference type="EMBL" id="GAA1242181.1"/>
    </source>
</evidence>
<dbReference type="Gene3D" id="3.40.50.1820">
    <property type="entry name" value="alpha/beta hydrolase"/>
    <property type="match status" value="1"/>
</dbReference>
<keyword evidence="2" id="KW-1185">Reference proteome</keyword>
<dbReference type="InterPro" id="IPR029058">
    <property type="entry name" value="AB_hydrolase_fold"/>
</dbReference>
<comment type="caution">
    <text evidence="1">The sequence shown here is derived from an EMBL/GenBank/DDBJ whole genome shotgun (WGS) entry which is preliminary data.</text>
</comment>
<sequence length="491" mass="52432">MKDTSGPLRHPEAGRARDVTRDAVVIVPGIMGSELRDARTGDLLWGLKPRMIGRALGRDGGLAALHVTEAELAAERPVRVRASGLLAFPAWLPVLRGAEPYHDLCRTVLGAVADERAILRFAYDWRLSVAYNGGLLAEEARRHLDTWTATVTRSPELRGLCTDGMPRLVFVAHSMGGLVTRSALARQGDLASDTRTVITLGTPFLGAAKAALMLNGGRNASGAEAAVRDRAQAMAATMPGVYDLVPDYRCVDEGRDVIRLTPAMIAGIGGDPYLGATAAGFREAMRSEPPPRLPDHRAVYGTSQPTVQSIRIDSGVVHPQHRAFRADARGLLVRDANGMPVWSDRQGDGTVYRDAASGGTGKPVPLPLQHGALAKDRHALAYVHGVLTEQEPHTGPPMAPGELGLDLPDAGVIAGRPWRLRLTGRTRPTGVTCEIVQVETGATISRPRPSTSDGGLTATVTLPVPGLYRVGVHGSDRKRVTQFVMVFEPEP</sequence>
<accession>A0ABN1WA10</accession>
<dbReference type="Pfam" id="PF02450">
    <property type="entry name" value="LCAT"/>
    <property type="match status" value="1"/>
</dbReference>
<name>A0ABN1WA10_9ACTN</name>
<evidence type="ECO:0008006" key="3">
    <source>
        <dbReference type="Google" id="ProtNLM"/>
    </source>
</evidence>
<organism evidence="1 2">
    <name type="scientific">Kitasatospora nipponensis</name>
    <dbReference type="NCBI Taxonomy" id="258049"/>
    <lineage>
        <taxon>Bacteria</taxon>
        <taxon>Bacillati</taxon>
        <taxon>Actinomycetota</taxon>
        <taxon>Actinomycetes</taxon>
        <taxon>Kitasatosporales</taxon>
        <taxon>Streptomycetaceae</taxon>
        <taxon>Kitasatospora</taxon>
    </lineage>
</organism>
<dbReference type="EMBL" id="BAAALF010000059">
    <property type="protein sequence ID" value="GAA1242181.1"/>
    <property type="molecule type" value="Genomic_DNA"/>
</dbReference>